<evidence type="ECO:0000313" key="8">
    <source>
        <dbReference type="Proteomes" id="UP001515480"/>
    </source>
</evidence>
<feature type="transmembrane region" description="Helical" evidence="6">
    <location>
        <begin position="363"/>
        <end position="383"/>
    </location>
</feature>
<evidence type="ECO:0000256" key="2">
    <source>
        <dbReference type="ARBA" id="ARBA00022692"/>
    </source>
</evidence>
<dbReference type="Pfam" id="PF07690">
    <property type="entry name" value="MFS_1"/>
    <property type="match status" value="1"/>
</dbReference>
<organism evidence="7 8">
    <name type="scientific">Prymnesium parvum</name>
    <name type="common">Toxic golden alga</name>
    <dbReference type="NCBI Taxonomy" id="97485"/>
    <lineage>
        <taxon>Eukaryota</taxon>
        <taxon>Haptista</taxon>
        <taxon>Haptophyta</taxon>
        <taxon>Prymnesiophyceae</taxon>
        <taxon>Prymnesiales</taxon>
        <taxon>Prymnesiaceae</taxon>
        <taxon>Prymnesium</taxon>
    </lineage>
</organism>
<feature type="region of interest" description="Disordered" evidence="5">
    <location>
        <begin position="218"/>
        <end position="247"/>
    </location>
</feature>
<evidence type="ECO:0000256" key="1">
    <source>
        <dbReference type="ARBA" id="ARBA00004141"/>
    </source>
</evidence>
<feature type="transmembrane region" description="Helical" evidence="6">
    <location>
        <begin position="55"/>
        <end position="76"/>
    </location>
</feature>
<proteinExistence type="predicted"/>
<keyword evidence="2 6" id="KW-0812">Transmembrane</keyword>
<comment type="subcellular location">
    <subcellularLocation>
        <location evidence="1">Membrane</location>
        <topology evidence="1">Multi-pass membrane protein</topology>
    </subcellularLocation>
</comment>
<dbReference type="AlphaFoldDB" id="A0AB34IN56"/>
<gene>
    <name evidence="7" type="ORF">AB1Y20_013070</name>
</gene>
<keyword evidence="8" id="KW-1185">Reference proteome</keyword>
<feature type="transmembrane region" description="Helical" evidence="6">
    <location>
        <begin position="404"/>
        <end position="428"/>
    </location>
</feature>
<comment type="caution">
    <text evidence="7">The sequence shown here is derived from an EMBL/GenBank/DDBJ whole genome shotgun (WGS) entry which is preliminary data.</text>
</comment>
<evidence type="ECO:0008006" key="9">
    <source>
        <dbReference type="Google" id="ProtNLM"/>
    </source>
</evidence>
<protein>
    <recommendedName>
        <fullName evidence="9">Major facilitator superfamily (MFS) profile domain-containing protein</fullName>
    </recommendedName>
</protein>
<accession>A0AB34IN56</accession>
<feature type="transmembrane region" description="Helical" evidence="6">
    <location>
        <begin position="339"/>
        <end position="357"/>
    </location>
</feature>
<feature type="compositionally biased region" description="Polar residues" evidence="5">
    <location>
        <begin position="493"/>
        <end position="513"/>
    </location>
</feature>
<dbReference type="InterPro" id="IPR011701">
    <property type="entry name" value="MFS"/>
</dbReference>
<feature type="transmembrane region" description="Helical" evidence="6">
    <location>
        <begin position="15"/>
        <end position="35"/>
    </location>
</feature>
<dbReference type="InterPro" id="IPR036259">
    <property type="entry name" value="MFS_trans_sf"/>
</dbReference>
<dbReference type="EMBL" id="JBGBPQ010000023">
    <property type="protein sequence ID" value="KAL1500413.1"/>
    <property type="molecule type" value="Genomic_DNA"/>
</dbReference>
<dbReference type="InterPro" id="IPR049680">
    <property type="entry name" value="FLVCR1-2_SLC49-like"/>
</dbReference>
<dbReference type="Proteomes" id="UP001515480">
    <property type="component" value="Unassembled WGS sequence"/>
</dbReference>
<dbReference type="GO" id="GO:0016020">
    <property type="term" value="C:membrane"/>
    <property type="evidence" value="ECO:0007669"/>
    <property type="project" value="UniProtKB-SubCell"/>
</dbReference>
<dbReference type="PANTHER" id="PTHR10924">
    <property type="entry name" value="MAJOR FACILITATOR SUPERFAMILY PROTEIN-RELATED"/>
    <property type="match status" value="1"/>
</dbReference>
<feature type="region of interest" description="Disordered" evidence="5">
    <location>
        <begin position="485"/>
        <end position="513"/>
    </location>
</feature>
<dbReference type="SUPFAM" id="SSF103473">
    <property type="entry name" value="MFS general substrate transporter"/>
    <property type="match status" value="1"/>
</dbReference>
<keyword evidence="4 6" id="KW-0472">Membrane</keyword>
<evidence type="ECO:0000256" key="6">
    <source>
        <dbReference type="SAM" id="Phobius"/>
    </source>
</evidence>
<feature type="transmembrane region" description="Helical" evidence="6">
    <location>
        <begin position="440"/>
        <end position="461"/>
    </location>
</feature>
<dbReference type="PANTHER" id="PTHR10924:SF6">
    <property type="entry name" value="SOLUTE CARRIER FAMILY 49 MEMBER A3"/>
    <property type="match status" value="1"/>
</dbReference>
<reference evidence="7 8" key="1">
    <citation type="journal article" date="2024" name="Science">
        <title>Giant polyketide synthase enzymes in the biosynthesis of giant marine polyether toxins.</title>
        <authorList>
            <person name="Fallon T.R."/>
            <person name="Shende V.V."/>
            <person name="Wierzbicki I.H."/>
            <person name="Pendleton A.L."/>
            <person name="Watervoot N.F."/>
            <person name="Auber R.P."/>
            <person name="Gonzalez D.J."/>
            <person name="Wisecaver J.H."/>
            <person name="Moore B.S."/>
        </authorList>
    </citation>
    <scope>NUCLEOTIDE SEQUENCE [LARGE SCALE GENOMIC DNA]</scope>
    <source>
        <strain evidence="7 8">12B1</strain>
    </source>
</reference>
<evidence type="ECO:0000256" key="5">
    <source>
        <dbReference type="SAM" id="MobiDB-lite"/>
    </source>
</evidence>
<feature type="transmembrane region" description="Helical" evidence="6">
    <location>
        <begin position="309"/>
        <end position="327"/>
    </location>
</feature>
<sequence>MLRRDEKPTAARGRFQVLAIFSLLNLVNAFFWIAFAPINKLVSDYYATSATWVNLLSAVFMLLYPPGAVLSSFLLYRWDLRVNMIAAGAMMSLGGWLRYFSTFLVHTDTTLAFVCLAVGQSLAGFAQPALTNTPAKVAAEWFPNGERDMATTLASVSNVVGQAAGQVVPALVVACTTQAGGSCVHGTVSGIDLLMLIQALASSAVTLWAAVSLHAEPDEAPSESARQRRSTRSLLRESASPASAGPLTNMREDVQKLLGNAEFVKLLLGFGVGIGFFNAVLTDLSQVIAPLYCHNGTSNCDDQANEDDAALFGGIFVGAGLLSAAFLGVAMEYSQRYRLFLKGGITGAAITVLLMLLSMRFQLGSVALAISFGLMGASMLPLLPITLQCAVECTYPTNEESSAALLMLVGNVLGLGFTYAIAGLAALVPDTHAIANDPGVLPVGWMSLSVVAFSMLTLYLFTGKYLRLQADTAMGAHLIAEPHESQSHCDPSVNASSVRVETSSTANSSDLTS</sequence>
<evidence type="ECO:0000313" key="7">
    <source>
        <dbReference type="EMBL" id="KAL1500413.1"/>
    </source>
</evidence>
<dbReference type="GO" id="GO:0022857">
    <property type="term" value="F:transmembrane transporter activity"/>
    <property type="evidence" value="ECO:0007669"/>
    <property type="project" value="InterPro"/>
</dbReference>
<keyword evidence="3 6" id="KW-1133">Transmembrane helix</keyword>
<dbReference type="Gene3D" id="1.20.1250.20">
    <property type="entry name" value="MFS general substrate transporter like domains"/>
    <property type="match status" value="1"/>
</dbReference>
<name>A0AB34IN56_PRYPA</name>
<evidence type="ECO:0000256" key="3">
    <source>
        <dbReference type="ARBA" id="ARBA00022989"/>
    </source>
</evidence>
<feature type="transmembrane region" description="Helical" evidence="6">
    <location>
        <begin position="266"/>
        <end position="289"/>
    </location>
</feature>
<evidence type="ECO:0000256" key="4">
    <source>
        <dbReference type="ARBA" id="ARBA00023136"/>
    </source>
</evidence>